<proteinExistence type="predicted"/>
<dbReference type="Gene3D" id="1.10.10.10">
    <property type="entry name" value="Winged helix-like DNA-binding domain superfamily/Winged helix DNA-binding domain"/>
    <property type="match status" value="1"/>
</dbReference>
<dbReference type="RefSeq" id="WP_306887337.1">
    <property type="nucleotide sequence ID" value="NZ_JAUSUL010000005.1"/>
</dbReference>
<dbReference type="GO" id="GO:0003677">
    <property type="term" value="F:DNA binding"/>
    <property type="evidence" value="ECO:0007669"/>
    <property type="project" value="UniProtKB-KW"/>
</dbReference>
<protein>
    <submittedName>
        <fullName evidence="6">DNA-binding FadR family transcriptional regulator</fullName>
    </submittedName>
</protein>
<evidence type="ECO:0000256" key="3">
    <source>
        <dbReference type="ARBA" id="ARBA00023163"/>
    </source>
</evidence>
<dbReference type="Proteomes" id="UP001229244">
    <property type="component" value="Unassembled WGS sequence"/>
</dbReference>
<dbReference type="AlphaFoldDB" id="A0AAE3VSK3"/>
<dbReference type="Pfam" id="PF07729">
    <property type="entry name" value="FCD"/>
    <property type="match status" value="1"/>
</dbReference>
<evidence type="ECO:0000259" key="5">
    <source>
        <dbReference type="SMART" id="SM00895"/>
    </source>
</evidence>
<gene>
    <name evidence="6" type="ORF">J2S73_003904</name>
</gene>
<dbReference type="SUPFAM" id="SSF46785">
    <property type="entry name" value="Winged helix' DNA-binding domain"/>
    <property type="match status" value="1"/>
</dbReference>
<dbReference type="GO" id="GO:0003700">
    <property type="term" value="F:DNA-binding transcription factor activity"/>
    <property type="evidence" value="ECO:0007669"/>
    <property type="project" value="InterPro"/>
</dbReference>
<feature type="region of interest" description="Disordered" evidence="4">
    <location>
        <begin position="53"/>
        <end position="72"/>
    </location>
</feature>
<dbReference type="Gene3D" id="1.20.120.530">
    <property type="entry name" value="GntR ligand-binding domain-like"/>
    <property type="match status" value="1"/>
</dbReference>
<accession>A0AAE3VSK3</accession>
<evidence type="ECO:0000313" key="6">
    <source>
        <dbReference type="EMBL" id="MDQ0317420.1"/>
    </source>
</evidence>
<evidence type="ECO:0000256" key="2">
    <source>
        <dbReference type="ARBA" id="ARBA00023125"/>
    </source>
</evidence>
<name>A0AAE3VSK3_9HYPH</name>
<keyword evidence="1" id="KW-0805">Transcription regulation</keyword>
<dbReference type="EMBL" id="JAUSUL010000005">
    <property type="protein sequence ID" value="MDQ0317420.1"/>
    <property type="molecule type" value="Genomic_DNA"/>
</dbReference>
<dbReference type="PRINTS" id="PR00035">
    <property type="entry name" value="HTHGNTR"/>
</dbReference>
<organism evidence="6 7">
    <name type="scientific">Amorphus orientalis</name>
    <dbReference type="NCBI Taxonomy" id="649198"/>
    <lineage>
        <taxon>Bacteria</taxon>
        <taxon>Pseudomonadati</taxon>
        <taxon>Pseudomonadota</taxon>
        <taxon>Alphaproteobacteria</taxon>
        <taxon>Hyphomicrobiales</taxon>
        <taxon>Amorphaceae</taxon>
        <taxon>Amorphus</taxon>
    </lineage>
</organism>
<dbReference type="Pfam" id="PF00392">
    <property type="entry name" value="GntR"/>
    <property type="match status" value="1"/>
</dbReference>
<dbReference type="PANTHER" id="PTHR43537:SF5">
    <property type="entry name" value="UXU OPERON TRANSCRIPTIONAL REGULATOR"/>
    <property type="match status" value="1"/>
</dbReference>
<dbReference type="InterPro" id="IPR000524">
    <property type="entry name" value="Tscrpt_reg_HTH_GntR"/>
</dbReference>
<dbReference type="InterPro" id="IPR011711">
    <property type="entry name" value="GntR_C"/>
</dbReference>
<dbReference type="SMART" id="SM00895">
    <property type="entry name" value="FCD"/>
    <property type="match status" value="1"/>
</dbReference>
<dbReference type="InterPro" id="IPR036388">
    <property type="entry name" value="WH-like_DNA-bd_sf"/>
</dbReference>
<feature type="domain" description="GntR C-terminal" evidence="5">
    <location>
        <begin position="86"/>
        <end position="208"/>
    </location>
</feature>
<keyword evidence="3" id="KW-0804">Transcription</keyword>
<evidence type="ECO:0000256" key="4">
    <source>
        <dbReference type="SAM" id="MobiDB-lite"/>
    </source>
</evidence>
<reference evidence="6" key="1">
    <citation type="submission" date="2023-07" db="EMBL/GenBank/DDBJ databases">
        <title>Genomic Encyclopedia of Type Strains, Phase IV (KMG-IV): sequencing the most valuable type-strain genomes for metagenomic binning, comparative biology and taxonomic classification.</title>
        <authorList>
            <person name="Goeker M."/>
        </authorList>
    </citation>
    <scope>NUCLEOTIDE SEQUENCE</scope>
    <source>
        <strain evidence="6">DSM 21202</strain>
    </source>
</reference>
<dbReference type="PANTHER" id="PTHR43537">
    <property type="entry name" value="TRANSCRIPTIONAL REGULATOR, GNTR FAMILY"/>
    <property type="match status" value="1"/>
</dbReference>
<keyword evidence="7" id="KW-1185">Reference proteome</keyword>
<dbReference type="SUPFAM" id="SSF48008">
    <property type="entry name" value="GntR ligand-binding domain-like"/>
    <property type="match status" value="1"/>
</dbReference>
<dbReference type="InterPro" id="IPR036390">
    <property type="entry name" value="WH_DNA-bd_sf"/>
</dbReference>
<evidence type="ECO:0000256" key="1">
    <source>
        <dbReference type="ARBA" id="ARBA00023015"/>
    </source>
</evidence>
<keyword evidence="2 6" id="KW-0238">DNA-binding</keyword>
<dbReference type="InterPro" id="IPR008920">
    <property type="entry name" value="TF_FadR/GntR_C"/>
</dbReference>
<evidence type="ECO:0000313" key="7">
    <source>
        <dbReference type="Proteomes" id="UP001229244"/>
    </source>
</evidence>
<comment type="caution">
    <text evidence="6">The sequence shown here is derived from an EMBL/GenBank/DDBJ whole genome shotgun (WGS) entry which is preliminary data.</text>
</comment>
<sequence length="222" mass="24668">MPRAETQPNDGLSGIVERLREMHARGERLPSERELARLFDVKRHQIRKALEAMRQAGDLAPSPPKRSARTGPHISEELVSLTNPLEVIELRILIEPGLARFASMRASPAEIARILEASQTAPDAAYGQADLDFHLAIAVASRNHLARELYRVLRQVGVDSRVKIPTADTPPCPKRTAERDAEHRRIAEAIADRDPNAAEQAMRDHLRAVLRQINAKFDAVAA</sequence>